<dbReference type="InterPro" id="IPR032466">
    <property type="entry name" value="Metal_Hydrolase"/>
</dbReference>
<proteinExistence type="predicted"/>
<dbReference type="GO" id="GO:0006508">
    <property type="term" value="P:proteolysis"/>
    <property type="evidence" value="ECO:0007669"/>
    <property type="project" value="InterPro"/>
</dbReference>
<evidence type="ECO:0000313" key="1">
    <source>
        <dbReference type="EMBL" id="SVA40386.1"/>
    </source>
</evidence>
<protein>
    <recommendedName>
        <fullName evidence="2">Peptidase M19</fullName>
    </recommendedName>
</protein>
<gene>
    <name evidence="1" type="ORF">METZ01_LOCUS93240</name>
</gene>
<dbReference type="GO" id="GO:0070573">
    <property type="term" value="F:metallodipeptidase activity"/>
    <property type="evidence" value="ECO:0007669"/>
    <property type="project" value="InterPro"/>
</dbReference>
<dbReference type="Pfam" id="PF01244">
    <property type="entry name" value="Peptidase_M19"/>
    <property type="match status" value="1"/>
</dbReference>
<dbReference type="EMBL" id="UINC01008989">
    <property type="protein sequence ID" value="SVA40386.1"/>
    <property type="molecule type" value="Genomic_DNA"/>
</dbReference>
<reference evidence="1" key="1">
    <citation type="submission" date="2018-05" db="EMBL/GenBank/DDBJ databases">
        <authorList>
            <person name="Lanie J.A."/>
            <person name="Ng W.-L."/>
            <person name="Kazmierczak K.M."/>
            <person name="Andrzejewski T.M."/>
            <person name="Davidsen T.M."/>
            <person name="Wayne K.J."/>
            <person name="Tettelin H."/>
            <person name="Glass J.I."/>
            <person name="Rusch D."/>
            <person name="Podicherti R."/>
            <person name="Tsui H.-C.T."/>
            <person name="Winkler M.E."/>
        </authorList>
    </citation>
    <scope>NUCLEOTIDE SEQUENCE</scope>
</reference>
<dbReference type="PANTHER" id="PTHR10443">
    <property type="entry name" value="MICROSOMAL DIPEPTIDASE"/>
    <property type="match status" value="1"/>
</dbReference>
<organism evidence="1">
    <name type="scientific">marine metagenome</name>
    <dbReference type="NCBI Taxonomy" id="408172"/>
    <lineage>
        <taxon>unclassified sequences</taxon>
        <taxon>metagenomes</taxon>
        <taxon>ecological metagenomes</taxon>
    </lineage>
</organism>
<dbReference type="PANTHER" id="PTHR10443:SF12">
    <property type="entry name" value="DIPEPTIDASE"/>
    <property type="match status" value="1"/>
</dbReference>
<accession>A0A381VJ76</accession>
<sequence length="303" mass="32133">VISEVRSGGIDVVHATVGVWEDLDGAMTRIGAFRHLCRHNADLIRIVRSVDEIHEAVDDDVLAVVLGFQNSSMLGDDPEMAGIFADVGIRVVQLTYNIANHLGSSCWEPHDGGLTRVGHRMVAALNDAGVLVDISHVGNRTGMEAVHASSRPIAITHGNPTSFCDSPRNKPDDLIAAVAGRGGVVGCTLYPLFMGGADVTRAGYCGMLADLATTVGVEHVAIGSDAVLGWAPDALGWMRSGRWDRPSEPGGAPSFPPWPAWFDGPKDFGSLSEGLDEVGFSAADRDLVLGGNWLRLFGEVFPE</sequence>
<evidence type="ECO:0008006" key="2">
    <source>
        <dbReference type="Google" id="ProtNLM"/>
    </source>
</evidence>
<dbReference type="PROSITE" id="PS51365">
    <property type="entry name" value="RENAL_DIPEPTIDASE_2"/>
    <property type="match status" value="1"/>
</dbReference>
<feature type="non-terminal residue" evidence="1">
    <location>
        <position position="1"/>
    </location>
</feature>
<dbReference type="Gene3D" id="3.20.20.140">
    <property type="entry name" value="Metal-dependent hydrolases"/>
    <property type="match status" value="1"/>
</dbReference>
<dbReference type="SUPFAM" id="SSF51556">
    <property type="entry name" value="Metallo-dependent hydrolases"/>
    <property type="match status" value="1"/>
</dbReference>
<name>A0A381VJ76_9ZZZZ</name>
<dbReference type="InterPro" id="IPR008257">
    <property type="entry name" value="Pept_M19"/>
</dbReference>
<dbReference type="AlphaFoldDB" id="A0A381VJ76"/>